<feature type="compositionally biased region" description="Acidic residues" evidence="17">
    <location>
        <begin position="2092"/>
        <end position="2112"/>
    </location>
</feature>
<dbReference type="SMART" id="SM00090">
    <property type="entry name" value="RIO"/>
    <property type="match status" value="1"/>
</dbReference>
<dbReference type="GO" id="GO:0046872">
    <property type="term" value="F:metal ion binding"/>
    <property type="evidence" value="ECO:0007669"/>
    <property type="project" value="UniProtKB-KW"/>
</dbReference>
<dbReference type="FunFam" id="3.30.200.20:FF:000052">
    <property type="entry name" value="Serine/threonine-protein kinase RIO2"/>
    <property type="match status" value="1"/>
</dbReference>
<evidence type="ECO:0000256" key="9">
    <source>
        <dbReference type="ARBA" id="ARBA00022741"/>
    </source>
</evidence>
<evidence type="ECO:0000256" key="13">
    <source>
        <dbReference type="ARBA" id="ARBA00022989"/>
    </source>
</evidence>
<comment type="similarity">
    <text evidence="3">Belongs to the protein kinase superfamily. RIO-type Ser/Thr kinase family.</text>
</comment>
<evidence type="ECO:0000256" key="5">
    <source>
        <dbReference type="ARBA" id="ARBA00022527"/>
    </source>
</evidence>
<comment type="catalytic activity">
    <reaction evidence="15">
        <text>L-threonyl-[protein] + ATP = O-phospho-L-threonyl-[protein] + ADP + H(+)</text>
        <dbReference type="Rhea" id="RHEA:46608"/>
        <dbReference type="Rhea" id="RHEA-COMP:11060"/>
        <dbReference type="Rhea" id="RHEA-COMP:11605"/>
        <dbReference type="ChEBI" id="CHEBI:15378"/>
        <dbReference type="ChEBI" id="CHEBI:30013"/>
        <dbReference type="ChEBI" id="CHEBI:30616"/>
        <dbReference type="ChEBI" id="CHEBI:61977"/>
        <dbReference type="ChEBI" id="CHEBI:456216"/>
        <dbReference type="EC" id="2.7.11.1"/>
    </reaction>
</comment>
<feature type="compositionally biased region" description="Polar residues" evidence="17">
    <location>
        <begin position="881"/>
        <end position="894"/>
    </location>
</feature>
<keyword evidence="11" id="KW-0067">ATP-binding</keyword>
<sequence length="2235" mass="244466">TFCVTSCSNTASFIWREADRPVAEFSSASLSSFILSRPCFWLSTWATAKGLLRDSWLARSLFLRARSNGEKALGSRLCCRAAGSLGSSRPYIWYTWSRSIPGAEWPIRWQVSGAKLNCDTRSSMVISAVTKSIGAKVTAMSTSPSAGIEPLSGSTQHEARSLILQNASGCSLMVRADGLSIGRVRISTQLGGESLTYQNAHWTAKPGTNRSRFSYPTASQEVGCEIGHLVRRANFTLLLRRAGKVRWVNGVAAHLVDLSECGACMMSNKDQRRAKTPRLYSRNILSFRILGYNKSRRNQSSTFYLRALAVADSGALILNSLLMAQMMMLRPAIHLHPLSLLSIMLNSYPMCNVRMYLSRSTTLIAVYIIVLFSIERALVVINPFRWMRFFTLRKAKLAVIGLTLISYSICIPAMFSFNKESFNYPKRLYNVTTNKTIVAPTLLAMADCSRLRREGVNGTGSLVMEEPMPMLGILAQLALNKESIRIEGNLSTVHRMLLNQSKQERGLMRHIGLECQSIAECRINFPIFKPFIMFYNISISLIPFIITGVCNLIILVSLRNVETKNLRKSKPNEEVQDRQVTKKLIIVSTAFVVLSFPLALFHLITGIMRGSYCSTFWSNYLTIGLTLSSSNHAVNFIIYCISEEQFRRLVVSVLMCKRHRLTRLLSYINEPRNRGACGGGRAGGYGAKGRSRRGNVGTTNTGPATATTGTGCRKMSTPYTNITNYSTSQSQSQCPDQSELSVTDVLVHQPVERTPSATAAAVNATARASASGDVKDERIAPATSKDALICEATQSQTALVRDDWASELFADDVEDRLLDRLGSGAGDPIQWLRPNLGMRVWLANLQAVVLLNSEGPAGPAGRSQPTDSTVAKEGPAGSAGRSDQSYQTQNTQRPASSAGGSKGTASSEPKGPAKSGRSDEAQRARLERKRAKQRAKRQAKKGAAGAKAAASTMDAEATGVPRQPDGPAGGSSGSSAAALPGDAAAAAEAETTAQQMATANKEVPSGATFAAKAKAKIPGVIIQGRDQDWTTDQLQKVWSAVDSYLIELTVEEGISIGIERMVLRSTFVLIAPSSEEDARQLLQRLPTVSLDADLGGALFLREGQRPKTIPYVVFVPAKSTAAGPDVIRRVLLRLNPDLPASGLVYHRKVRRGETGNSIVLGLSSTWASRYPNGSSFQLGALKLKMRRGKSAKGKATANPGISGKSGAQSKAQGKAQADPKAKAASRPSASSSSATAVTAPAKPREPNLPVGEGVEDEAGSSESELSSATLHCVSASVNLMKIAELYRPGLILIQEPWMRNGKLPNIPSGYSDFYELTDLRPIETCEDVDHMAETLTGCIIEAYEAACPARAYKGKTSAPWWNPELGKLRRKAKSLHRRAMKTGNPEDMELFRQASRNFKSEVRKAKEFGYADDVTAIVAGPSPSTLRDLMQSFIRKAESWANDNGLELSEPKTVAIMFTSRLRWNIRPLQLYGRDIAFAHQTRCLGVILDHRLNWSSHVKAKAKRASAILAQLRRALGTSWDLLNTIQGRACRLICNATRSTPFAGMGAFLNLPPLDLFIRGEAARTTRRLIDAGVKFIYMRAPAKRNLVPHSDLCLNFLNECQANRVFTDGIASTLNLRQRYSVAIDSRDNINDHWNPGELHCYTDGSKQSANTGFGVGIFLNGRVIATHAQYTGVNSSVFQNEVLAISSCTAELLATGVTAWIRTQHRSTWANRTNCRQSRGAVPQPSHQLRKLLLRLSRRDIRAATMTLSGHGCFSRHQYLQGNATNATCSFCNSGDETAEHFVEMGMKNHEFVPDKLAKAISGLRCSDSGVLKICRDLCQRRLLSHVDAGYRLTVAGYDCLALKALVNSGKLTGIGSQIGVGKESDVYLACDADGGEVCVKLHRLGRTSFRQLKNKRDYIGARRHFNWLYVSRLSAEREFAFLQALHSEGLPVPKPHGHNRHAVVMEFVTNASPLNSVSSDHPDAESLYLQCRAGLERLAELGLVHGDYNEFNLLVQEPSDKGPDGKPLVRIIDLPQCISRRHPQAVEQYNRDAGCLVTFFLRKFEQLRHGWLQEREPTRLSDIARDARGVRLDEKLKASGYRAGDVVAEEEEDSNEDSDSTANEDFDEAAKAKEAGATANSDADKPGEEGEDKDEDVSDSDADSNSEESGESAEDSEAAGAVGAAGAKSTGKSSRRSKPPDDPSTARRRVRAERQREMRRAGLRAGRRAAKRERTARDRRDMHEELTTWG</sequence>
<dbReference type="Gene3D" id="3.30.200.20">
    <property type="entry name" value="Phosphorylase Kinase, domain 1"/>
    <property type="match status" value="1"/>
</dbReference>
<dbReference type="InterPro" id="IPR011009">
    <property type="entry name" value="Kinase-like_dom_sf"/>
</dbReference>
<feature type="transmembrane region" description="Helical" evidence="18">
    <location>
        <begin position="397"/>
        <end position="417"/>
    </location>
</feature>
<feature type="compositionally biased region" description="Low complexity" evidence="17">
    <location>
        <begin position="895"/>
        <end position="907"/>
    </location>
</feature>
<evidence type="ECO:0000256" key="15">
    <source>
        <dbReference type="ARBA" id="ARBA00047899"/>
    </source>
</evidence>
<keyword evidence="6" id="KW-0808">Transferase</keyword>
<dbReference type="PROSITE" id="PS50262">
    <property type="entry name" value="G_PROTEIN_RECEP_F1_2"/>
    <property type="match status" value="1"/>
</dbReference>
<feature type="compositionally biased region" description="Basic residues" evidence="17">
    <location>
        <begin position="2206"/>
        <end position="2216"/>
    </location>
</feature>
<dbReference type="InterPro" id="IPR000687">
    <property type="entry name" value="RIO_kinase"/>
</dbReference>
<dbReference type="SUPFAM" id="SSF81321">
    <property type="entry name" value="Family A G protein-coupled receptor-like"/>
    <property type="match status" value="1"/>
</dbReference>
<feature type="transmembrane region" description="Helical" evidence="18">
    <location>
        <begin position="532"/>
        <end position="558"/>
    </location>
</feature>
<dbReference type="GO" id="GO:0030490">
    <property type="term" value="P:maturation of SSU-rRNA"/>
    <property type="evidence" value="ECO:0007669"/>
    <property type="project" value="TreeGrafter"/>
</dbReference>
<feature type="compositionally biased region" description="Basic and acidic residues" evidence="17">
    <location>
        <begin position="916"/>
        <end position="925"/>
    </location>
</feature>
<dbReference type="GO" id="GO:0030688">
    <property type="term" value="C:preribosome, small subunit precursor"/>
    <property type="evidence" value="ECO:0007669"/>
    <property type="project" value="TreeGrafter"/>
</dbReference>
<evidence type="ECO:0000256" key="8">
    <source>
        <dbReference type="ARBA" id="ARBA00022723"/>
    </source>
</evidence>
<feature type="region of interest" description="Disordered" evidence="17">
    <location>
        <begin position="856"/>
        <end position="1000"/>
    </location>
</feature>
<name>A0A1I8I441_9PLAT</name>
<protein>
    <recommendedName>
        <fullName evidence="4">non-specific serine/threonine protein kinase</fullName>
        <ecNumber evidence="4">2.7.11.1</ecNumber>
    </recommendedName>
</protein>
<dbReference type="InterPro" id="IPR017452">
    <property type="entry name" value="GPCR_Rhodpsn_7TM"/>
</dbReference>
<feature type="region of interest" description="Disordered" evidence="17">
    <location>
        <begin position="2088"/>
        <end position="2235"/>
    </location>
</feature>
<dbReference type="Proteomes" id="UP000095280">
    <property type="component" value="Unplaced"/>
</dbReference>
<evidence type="ECO:0000313" key="20">
    <source>
        <dbReference type="Proteomes" id="UP000095280"/>
    </source>
</evidence>
<feature type="transmembrane region" description="Helical" evidence="18">
    <location>
        <begin position="584"/>
        <end position="604"/>
    </location>
</feature>
<comment type="subcellular location">
    <subcellularLocation>
        <location evidence="2">Membrane</location>
    </subcellularLocation>
</comment>
<feature type="transmembrane region" description="Helical" evidence="18">
    <location>
        <begin position="363"/>
        <end position="385"/>
    </location>
</feature>
<keyword evidence="13 18" id="KW-1133">Transmembrane helix</keyword>
<evidence type="ECO:0000313" key="21">
    <source>
        <dbReference type="WBParaSite" id="maker-uti_cns_0009920-snap-gene-0.2-mRNA-1"/>
    </source>
</evidence>
<dbReference type="InterPro" id="IPR036390">
    <property type="entry name" value="WH_DNA-bd_sf"/>
</dbReference>
<feature type="region of interest" description="Disordered" evidence="17">
    <location>
        <begin position="679"/>
        <end position="713"/>
    </location>
</feature>
<dbReference type="GO" id="GO:0004930">
    <property type="term" value="F:G protein-coupled receptor activity"/>
    <property type="evidence" value="ECO:0007669"/>
    <property type="project" value="InterPro"/>
</dbReference>
<dbReference type="Pfam" id="PF00001">
    <property type="entry name" value="7tm_1"/>
    <property type="match status" value="1"/>
</dbReference>
<reference evidence="21" key="1">
    <citation type="submission" date="2016-11" db="UniProtKB">
        <authorList>
            <consortium name="WormBaseParasite"/>
        </authorList>
    </citation>
    <scope>IDENTIFICATION</scope>
</reference>
<comment type="cofactor">
    <cofactor evidence="1">
        <name>Mg(2+)</name>
        <dbReference type="ChEBI" id="CHEBI:18420"/>
    </cofactor>
</comment>
<feature type="compositionally biased region" description="Low complexity" evidence="17">
    <location>
        <begin position="941"/>
        <end position="950"/>
    </location>
</feature>
<dbReference type="Gene3D" id="1.20.1070.10">
    <property type="entry name" value="Rhodopsin 7-helix transmembrane proteins"/>
    <property type="match status" value="2"/>
</dbReference>
<dbReference type="InterPro" id="IPR036388">
    <property type="entry name" value="WH-like_DNA-bd_sf"/>
</dbReference>
<dbReference type="Gene3D" id="1.10.510.10">
    <property type="entry name" value="Transferase(Phosphotransferase) domain 1"/>
    <property type="match status" value="1"/>
</dbReference>
<dbReference type="GO" id="GO:0016020">
    <property type="term" value="C:membrane"/>
    <property type="evidence" value="ECO:0007669"/>
    <property type="project" value="UniProtKB-SubCell"/>
</dbReference>
<evidence type="ECO:0000256" key="12">
    <source>
        <dbReference type="ARBA" id="ARBA00022842"/>
    </source>
</evidence>
<feature type="compositionally biased region" description="Acidic residues" evidence="17">
    <location>
        <begin position="2134"/>
        <end position="2162"/>
    </location>
</feature>
<evidence type="ECO:0000256" key="17">
    <source>
        <dbReference type="SAM" id="MobiDB-lite"/>
    </source>
</evidence>
<dbReference type="InterPro" id="IPR018934">
    <property type="entry name" value="RIO_dom"/>
</dbReference>
<evidence type="ECO:0000256" key="16">
    <source>
        <dbReference type="ARBA" id="ARBA00048679"/>
    </source>
</evidence>
<dbReference type="Pfam" id="PF09202">
    <property type="entry name" value="Rio2_N"/>
    <property type="match status" value="1"/>
</dbReference>
<dbReference type="GO" id="GO:0005524">
    <property type="term" value="F:ATP binding"/>
    <property type="evidence" value="ECO:0007669"/>
    <property type="project" value="UniProtKB-KW"/>
</dbReference>
<keyword evidence="9" id="KW-0547">Nucleotide-binding</keyword>
<evidence type="ECO:0000256" key="2">
    <source>
        <dbReference type="ARBA" id="ARBA00004370"/>
    </source>
</evidence>
<feature type="compositionally biased region" description="Low complexity" evidence="17">
    <location>
        <begin position="694"/>
        <end position="711"/>
    </location>
</feature>
<dbReference type="Gene3D" id="1.10.10.10">
    <property type="entry name" value="Winged helix-like DNA-binding domain superfamily/Winged helix DNA-binding domain"/>
    <property type="match status" value="1"/>
</dbReference>
<keyword evidence="12" id="KW-0460">Magnesium</keyword>
<evidence type="ECO:0000256" key="18">
    <source>
        <dbReference type="SAM" id="Phobius"/>
    </source>
</evidence>
<organism evidence="20 21">
    <name type="scientific">Macrostomum lignano</name>
    <dbReference type="NCBI Taxonomy" id="282301"/>
    <lineage>
        <taxon>Eukaryota</taxon>
        <taxon>Metazoa</taxon>
        <taxon>Spiralia</taxon>
        <taxon>Lophotrochozoa</taxon>
        <taxon>Platyhelminthes</taxon>
        <taxon>Rhabditophora</taxon>
        <taxon>Macrostomorpha</taxon>
        <taxon>Macrostomida</taxon>
        <taxon>Macrostomidae</taxon>
        <taxon>Macrostomum</taxon>
    </lineage>
</organism>
<dbReference type="InterPro" id="IPR030484">
    <property type="entry name" value="Rio2"/>
</dbReference>
<feature type="compositionally biased region" description="Basic and acidic residues" evidence="17">
    <location>
        <begin position="2217"/>
        <end position="2235"/>
    </location>
</feature>
<feature type="compositionally biased region" description="Low complexity" evidence="17">
    <location>
        <begin position="973"/>
        <end position="999"/>
    </location>
</feature>
<accession>A0A1I8I441</accession>
<dbReference type="CDD" id="cd14978">
    <property type="entry name" value="7tmA_FMRFamide_R-like"/>
    <property type="match status" value="1"/>
</dbReference>
<dbReference type="PANTHER" id="PTHR45852:SF1">
    <property type="entry name" value="SERINE_THREONINE-PROTEIN KINASE RIO2"/>
    <property type="match status" value="1"/>
</dbReference>
<dbReference type="WBParaSite" id="maker-uti_cns_0009920-snap-gene-0.2-mRNA-1">
    <property type="protein sequence ID" value="maker-uti_cns_0009920-snap-gene-0.2-mRNA-1"/>
    <property type="gene ID" value="maker-uti_cns_0009920-snap-gene-0.2"/>
</dbReference>
<feature type="compositionally biased region" description="Low complexity" evidence="17">
    <location>
        <begin position="2163"/>
        <end position="2177"/>
    </location>
</feature>
<dbReference type="InterPro" id="IPR015285">
    <property type="entry name" value="RIO2_wHTH_N"/>
</dbReference>
<evidence type="ECO:0000256" key="14">
    <source>
        <dbReference type="ARBA" id="ARBA00023136"/>
    </source>
</evidence>
<dbReference type="GO" id="GO:0005829">
    <property type="term" value="C:cytosol"/>
    <property type="evidence" value="ECO:0007669"/>
    <property type="project" value="TreeGrafter"/>
</dbReference>
<keyword evidence="10" id="KW-0418">Kinase</keyword>
<evidence type="ECO:0000256" key="3">
    <source>
        <dbReference type="ARBA" id="ARBA00009196"/>
    </source>
</evidence>
<evidence type="ECO:0000256" key="4">
    <source>
        <dbReference type="ARBA" id="ARBA00012513"/>
    </source>
</evidence>
<evidence type="ECO:0000256" key="1">
    <source>
        <dbReference type="ARBA" id="ARBA00001946"/>
    </source>
</evidence>
<dbReference type="PANTHER" id="PTHR45852">
    <property type="entry name" value="SER/THR-PROTEIN KINASE RIO2"/>
    <property type="match status" value="1"/>
</dbReference>
<feature type="compositionally biased region" description="Basic residues" evidence="17">
    <location>
        <begin position="926"/>
        <end position="940"/>
    </location>
</feature>
<keyword evidence="5" id="KW-0723">Serine/threonine-protein kinase</keyword>
<feature type="domain" description="G-protein coupled receptors family 1 profile" evidence="19">
    <location>
        <begin position="282"/>
        <end position="639"/>
    </location>
</feature>
<keyword evidence="14 18" id="KW-0472">Membrane</keyword>
<dbReference type="Pfam" id="PF01163">
    <property type="entry name" value="RIO1"/>
    <property type="match status" value="1"/>
</dbReference>
<dbReference type="GO" id="GO:0004674">
    <property type="term" value="F:protein serine/threonine kinase activity"/>
    <property type="evidence" value="ECO:0007669"/>
    <property type="project" value="UniProtKB-KW"/>
</dbReference>
<evidence type="ECO:0000256" key="11">
    <source>
        <dbReference type="ARBA" id="ARBA00022840"/>
    </source>
</evidence>
<feature type="compositionally biased region" description="Low complexity" evidence="17">
    <location>
        <begin position="1202"/>
        <end position="1241"/>
    </location>
</feature>
<dbReference type="CDD" id="cd05144">
    <property type="entry name" value="RIO2_C"/>
    <property type="match status" value="1"/>
</dbReference>
<keyword evidence="7 18" id="KW-0812">Transmembrane</keyword>
<feature type="transmembrane region" description="Helical" evidence="18">
    <location>
        <begin position="303"/>
        <end position="323"/>
    </location>
</feature>
<dbReference type="SUPFAM" id="SSF46785">
    <property type="entry name" value="Winged helix' DNA-binding domain"/>
    <property type="match status" value="1"/>
</dbReference>
<proteinExistence type="inferred from homology"/>
<dbReference type="InterPro" id="IPR000276">
    <property type="entry name" value="GPCR_Rhodpsn"/>
</dbReference>
<feature type="region of interest" description="Disordered" evidence="17">
    <location>
        <begin position="1187"/>
        <end position="1265"/>
    </location>
</feature>
<dbReference type="PRINTS" id="PR00237">
    <property type="entry name" value="GPCRRHODOPSN"/>
</dbReference>
<dbReference type="SUPFAM" id="SSF56112">
    <property type="entry name" value="Protein kinase-like (PK-like)"/>
    <property type="match status" value="1"/>
</dbReference>
<keyword evidence="8" id="KW-0479">Metal-binding</keyword>
<evidence type="ECO:0000256" key="10">
    <source>
        <dbReference type="ARBA" id="ARBA00022777"/>
    </source>
</evidence>
<evidence type="ECO:0000256" key="7">
    <source>
        <dbReference type="ARBA" id="ARBA00022692"/>
    </source>
</evidence>
<keyword evidence="20" id="KW-1185">Reference proteome</keyword>
<evidence type="ECO:0000256" key="6">
    <source>
        <dbReference type="ARBA" id="ARBA00022679"/>
    </source>
</evidence>
<comment type="catalytic activity">
    <reaction evidence="16">
        <text>L-seryl-[protein] + ATP = O-phospho-L-seryl-[protein] + ADP + H(+)</text>
        <dbReference type="Rhea" id="RHEA:17989"/>
        <dbReference type="Rhea" id="RHEA-COMP:9863"/>
        <dbReference type="Rhea" id="RHEA-COMP:11604"/>
        <dbReference type="ChEBI" id="CHEBI:15378"/>
        <dbReference type="ChEBI" id="CHEBI:29999"/>
        <dbReference type="ChEBI" id="CHEBI:30616"/>
        <dbReference type="ChEBI" id="CHEBI:83421"/>
        <dbReference type="ChEBI" id="CHEBI:456216"/>
        <dbReference type="EC" id="2.7.11.1"/>
    </reaction>
</comment>
<evidence type="ECO:0000259" key="19">
    <source>
        <dbReference type="PROSITE" id="PS50262"/>
    </source>
</evidence>
<dbReference type="EC" id="2.7.11.1" evidence="4"/>